<dbReference type="OMA" id="CMRRTEN"/>
<dbReference type="EMBL" id="DS268410">
    <property type="protein sequence ID" value="EFP00149.1"/>
    <property type="molecule type" value="Genomic_DNA"/>
</dbReference>
<dbReference type="HOGENOM" id="CLU_007368_7_1_1"/>
<evidence type="ECO:0000256" key="2">
    <source>
        <dbReference type="ARBA" id="ARBA00022723"/>
    </source>
</evidence>
<dbReference type="PROSITE" id="PS00031">
    <property type="entry name" value="NUCLEAR_REC_DBD_1"/>
    <property type="match status" value="1"/>
</dbReference>
<dbReference type="OrthoDB" id="5816380at2759"/>
<dbReference type="CTD" id="9839529"/>
<evidence type="ECO:0000259" key="12">
    <source>
        <dbReference type="PROSITE" id="PS51843"/>
    </source>
</evidence>
<keyword evidence="14" id="KW-1185">Reference proteome</keyword>
<keyword evidence="5 10" id="KW-0805">Transcription regulation</keyword>
<evidence type="ECO:0000256" key="1">
    <source>
        <dbReference type="ARBA" id="ARBA00005993"/>
    </source>
</evidence>
<dbReference type="PANTHER" id="PTHR45680">
    <property type="entry name" value="NUCLEAR HORMONE RECEPTOR FAMILY"/>
    <property type="match status" value="1"/>
</dbReference>
<dbReference type="SUPFAM" id="SSF48508">
    <property type="entry name" value="Nuclear receptor ligand-binding domain"/>
    <property type="match status" value="1"/>
</dbReference>
<feature type="domain" description="NR LBD" evidence="12">
    <location>
        <begin position="133"/>
        <end position="395"/>
    </location>
</feature>
<dbReference type="Gene3D" id="3.30.50.10">
    <property type="entry name" value="Erythroid Transcription Factor GATA-1, subunit A"/>
    <property type="match status" value="1"/>
</dbReference>
<dbReference type="InterPro" id="IPR051152">
    <property type="entry name" value="C.elegans_Orphan_NR"/>
</dbReference>
<dbReference type="GO" id="GO:0003700">
    <property type="term" value="F:DNA-binding transcription factor activity"/>
    <property type="evidence" value="ECO:0007669"/>
    <property type="project" value="InterPro"/>
</dbReference>
<organism evidence="14">
    <name type="scientific">Caenorhabditis remanei</name>
    <name type="common">Caenorhabditis vulgaris</name>
    <dbReference type="NCBI Taxonomy" id="31234"/>
    <lineage>
        <taxon>Eukaryota</taxon>
        <taxon>Metazoa</taxon>
        <taxon>Ecdysozoa</taxon>
        <taxon>Nematoda</taxon>
        <taxon>Chromadorea</taxon>
        <taxon>Rhabditida</taxon>
        <taxon>Rhabditina</taxon>
        <taxon>Rhabditomorpha</taxon>
        <taxon>Rhabditoidea</taxon>
        <taxon>Rhabditidae</taxon>
        <taxon>Peloderinae</taxon>
        <taxon>Caenorhabditis</taxon>
    </lineage>
</organism>
<dbReference type="SUPFAM" id="SSF57716">
    <property type="entry name" value="Glucocorticoid receptor-like (DNA-binding domain)"/>
    <property type="match status" value="1"/>
</dbReference>
<dbReference type="GO" id="GO:0008270">
    <property type="term" value="F:zinc ion binding"/>
    <property type="evidence" value="ECO:0007669"/>
    <property type="project" value="UniProtKB-KW"/>
</dbReference>
<accession>E3LLA4</accession>
<protein>
    <submittedName>
        <fullName evidence="13">CRE-NHR-131 protein</fullName>
    </submittedName>
</protein>
<dbReference type="InterPro" id="IPR035500">
    <property type="entry name" value="NHR-like_dom_sf"/>
</dbReference>
<dbReference type="GeneID" id="9839529"/>
<dbReference type="InterPro" id="IPR001628">
    <property type="entry name" value="Znf_hrmn_rcpt"/>
</dbReference>
<gene>
    <name evidence="13" type="primary">Cre-nhr-131</name>
    <name evidence="13" type="ORF">CRE_19035</name>
</gene>
<evidence type="ECO:0000256" key="6">
    <source>
        <dbReference type="ARBA" id="ARBA00023125"/>
    </source>
</evidence>
<dbReference type="InterPro" id="IPR000536">
    <property type="entry name" value="Nucl_hrmn_rcpt_lig-bd"/>
</dbReference>
<evidence type="ECO:0000256" key="7">
    <source>
        <dbReference type="ARBA" id="ARBA00023163"/>
    </source>
</evidence>
<dbReference type="Pfam" id="PF00104">
    <property type="entry name" value="Hormone_recep"/>
    <property type="match status" value="1"/>
</dbReference>
<evidence type="ECO:0000256" key="9">
    <source>
        <dbReference type="ARBA" id="ARBA00023242"/>
    </source>
</evidence>
<dbReference type="PANTHER" id="PTHR45680:SF21">
    <property type="entry name" value="NUCLEAR HORMONE RECEPTOR FAMILY"/>
    <property type="match status" value="1"/>
</dbReference>
<dbReference type="Pfam" id="PF00105">
    <property type="entry name" value="zf-C4"/>
    <property type="match status" value="1"/>
</dbReference>
<evidence type="ECO:0000256" key="4">
    <source>
        <dbReference type="ARBA" id="ARBA00022833"/>
    </source>
</evidence>
<dbReference type="SMART" id="SM00430">
    <property type="entry name" value="HOLI"/>
    <property type="match status" value="1"/>
</dbReference>
<dbReference type="InterPro" id="IPR013088">
    <property type="entry name" value="Znf_NHR/GATA"/>
</dbReference>
<keyword evidence="4 10" id="KW-0862">Zinc</keyword>
<keyword evidence="7 10" id="KW-0804">Transcription</keyword>
<dbReference type="PROSITE" id="PS51030">
    <property type="entry name" value="NUCLEAR_REC_DBD_2"/>
    <property type="match status" value="1"/>
</dbReference>
<evidence type="ECO:0000256" key="10">
    <source>
        <dbReference type="RuleBase" id="RU004334"/>
    </source>
</evidence>
<dbReference type="InParanoid" id="E3LLA4"/>
<dbReference type="eggNOG" id="KOG3575">
    <property type="taxonomic scope" value="Eukaryota"/>
</dbReference>
<dbReference type="Proteomes" id="UP000008281">
    <property type="component" value="Unassembled WGS sequence"/>
</dbReference>
<dbReference type="SMART" id="SM00399">
    <property type="entry name" value="ZnF_C4"/>
    <property type="match status" value="1"/>
</dbReference>
<evidence type="ECO:0000256" key="8">
    <source>
        <dbReference type="ARBA" id="ARBA00023170"/>
    </source>
</evidence>
<comment type="subcellular location">
    <subcellularLocation>
        <location evidence="10">Nucleus</location>
    </subcellularLocation>
</comment>
<comment type="similarity">
    <text evidence="1 10">Belongs to the nuclear hormone receptor family.</text>
</comment>
<evidence type="ECO:0000256" key="5">
    <source>
        <dbReference type="ARBA" id="ARBA00023015"/>
    </source>
</evidence>
<keyword evidence="8 10" id="KW-0675">Receptor</keyword>
<dbReference type="Gene3D" id="1.10.565.10">
    <property type="entry name" value="Retinoid X Receptor"/>
    <property type="match status" value="1"/>
</dbReference>
<sequence length="398" mass="46462">MDTNTDFLTCLICGQVGQGKHFGVFSCRACAAFFRRAADSKWSRMKCLSKHCNGKSYHCKPCRLKRCYDMGMDITKFQHDRDGRQLIPSNRKRKIPDSIEIVLGKPHFLLMNEMGEELKEKKPYVDLSFLISQASDIFKMGPPAPVLATSYLQKLNYGESCMRRTENRRKLDLITRKEVVSFWEYNLITTAKWLTYFDKFQELDHDLKMQVLFAVWHVWGRLDKLMGTALYRIRNKEANKADRLAGNGIITDMVDVKTDAEWMSSYPIEKLRYFLDGVRISDLFPLIDELQTLDITETELSFMLAHLCFQYAANRLGGKLADILEGFVETLSHDIHKYYVEEKRMPRYAGRLSKLLKINKEILENVREYRSRAQVARVFGVFKLKFSHPEIFRDTGYV</sequence>
<dbReference type="GO" id="GO:0005634">
    <property type="term" value="C:nucleus"/>
    <property type="evidence" value="ECO:0007669"/>
    <property type="project" value="UniProtKB-SubCell"/>
</dbReference>
<name>E3LLA4_CAERE</name>
<dbReference type="PROSITE" id="PS51843">
    <property type="entry name" value="NR_LBD"/>
    <property type="match status" value="1"/>
</dbReference>
<dbReference type="AlphaFoldDB" id="E3LLA4"/>
<proteinExistence type="inferred from homology"/>
<feature type="domain" description="Nuclear receptor" evidence="11">
    <location>
        <begin position="7"/>
        <end position="79"/>
    </location>
</feature>
<reference evidence="13" key="1">
    <citation type="submission" date="2007-07" db="EMBL/GenBank/DDBJ databases">
        <title>PCAP assembly of the Caenorhabditis remanei genome.</title>
        <authorList>
            <consortium name="The Caenorhabditis remanei Sequencing Consortium"/>
            <person name="Wilson R.K."/>
        </authorList>
    </citation>
    <scope>NUCLEOTIDE SEQUENCE [LARGE SCALE GENOMIC DNA]</scope>
    <source>
        <strain evidence="13">PB4641</strain>
    </source>
</reference>
<dbReference type="KEGG" id="crq:GCK72_019542"/>
<evidence type="ECO:0000313" key="14">
    <source>
        <dbReference type="Proteomes" id="UP000008281"/>
    </source>
</evidence>
<keyword evidence="9 10" id="KW-0539">Nucleus</keyword>
<dbReference type="GO" id="GO:0043565">
    <property type="term" value="F:sequence-specific DNA binding"/>
    <property type="evidence" value="ECO:0007669"/>
    <property type="project" value="InterPro"/>
</dbReference>
<evidence type="ECO:0000313" key="13">
    <source>
        <dbReference type="EMBL" id="EFP00149.1"/>
    </source>
</evidence>
<keyword evidence="2 10" id="KW-0479">Metal-binding</keyword>
<dbReference type="STRING" id="31234.E3LLA4"/>
<dbReference type="RefSeq" id="XP_003115661.2">
    <property type="nucleotide sequence ID" value="XM_003115613.2"/>
</dbReference>
<dbReference type="PRINTS" id="PR00047">
    <property type="entry name" value="STROIDFINGER"/>
</dbReference>
<evidence type="ECO:0000259" key="11">
    <source>
        <dbReference type="PROSITE" id="PS51030"/>
    </source>
</evidence>
<keyword evidence="6 10" id="KW-0238">DNA-binding</keyword>
<evidence type="ECO:0000256" key="3">
    <source>
        <dbReference type="ARBA" id="ARBA00022771"/>
    </source>
</evidence>
<keyword evidence="3 10" id="KW-0863">Zinc-finger</keyword>